<dbReference type="NCBIfam" id="NF001923">
    <property type="entry name" value="PRK00701.1"/>
    <property type="match status" value="1"/>
</dbReference>
<feature type="transmembrane region" description="Helical" evidence="6">
    <location>
        <begin position="60"/>
        <end position="83"/>
    </location>
</feature>
<dbReference type="InterPro" id="IPR001046">
    <property type="entry name" value="NRAMP_fam"/>
</dbReference>
<organism evidence="7 8">
    <name type="scientific">Streptococcus oralis</name>
    <dbReference type="NCBI Taxonomy" id="1303"/>
    <lineage>
        <taxon>Bacteria</taxon>
        <taxon>Bacillati</taxon>
        <taxon>Bacillota</taxon>
        <taxon>Bacilli</taxon>
        <taxon>Lactobacillales</taxon>
        <taxon>Streptococcaceae</taxon>
        <taxon>Streptococcus</taxon>
    </lineage>
</organism>
<feature type="transmembrane region" description="Helical" evidence="6">
    <location>
        <begin position="267"/>
        <end position="286"/>
    </location>
</feature>
<feature type="transmembrane region" description="Helical" evidence="6">
    <location>
        <begin position="306"/>
        <end position="326"/>
    </location>
</feature>
<protein>
    <recommendedName>
        <fullName evidence="6">Divalent metal cation transporter MntH</fullName>
    </recommendedName>
</protein>
<evidence type="ECO:0000256" key="2">
    <source>
        <dbReference type="ARBA" id="ARBA00022448"/>
    </source>
</evidence>
<comment type="function">
    <text evidence="6">H(+)-stimulated, divalent metal cation uptake system.</text>
</comment>
<feature type="transmembrane region" description="Helical" evidence="6">
    <location>
        <begin position="167"/>
        <end position="185"/>
    </location>
</feature>
<dbReference type="PRINTS" id="PR00447">
    <property type="entry name" value="NATRESASSCMP"/>
</dbReference>
<dbReference type="EMBL" id="LQZP01000518">
    <property type="protein sequence ID" value="KXT88875.1"/>
    <property type="molecule type" value="Genomic_DNA"/>
</dbReference>
<feature type="transmembrane region" description="Helical" evidence="6">
    <location>
        <begin position="354"/>
        <end position="375"/>
    </location>
</feature>
<feature type="transmembrane region" description="Helical" evidence="6">
    <location>
        <begin position="387"/>
        <end position="406"/>
    </location>
</feature>
<reference evidence="7 8" key="1">
    <citation type="submission" date="2016-01" db="EMBL/GenBank/DDBJ databases">
        <title>Highly variable Streptococcus oralis are common among viridans streptococci isolated from primates.</title>
        <authorList>
            <person name="Denapaite D."/>
            <person name="Rieger M."/>
            <person name="Koendgen S."/>
            <person name="Brueckner R."/>
            <person name="Ochigava I."/>
            <person name="Kappeler P."/>
            <person name="Maetz-Rensing K."/>
            <person name="Leendertz F."/>
            <person name="Hakenbeck R."/>
        </authorList>
    </citation>
    <scope>NUCLEOTIDE SEQUENCE [LARGE SCALE GENOMIC DNA]</scope>
    <source>
        <strain evidence="7 8">DD21</strain>
    </source>
</reference>
<dbReference type="GO" id="GO:0034755">
    <property type="term" value="P:iron ion transmembrane transport"/>
    <property type="evidence" value="ECO:0007669"/>
    <property type="project" value="TreeGrafter"/>
</dbReference>
<dbReference type="HAMAP" id="MF_00221">
    <property type="entry name" value="NRAMP"/>
    <property type="match status" value="1"/>
</dbReference>
<dbReference type="OrthoDB" id="9787548at2"/>
<dbReference type="PANTHER" id="PTHR11706">
    <property type="entry name" value="SOLUTE CARRIER PROTEIN FAMILY 11 MEMBER"/>
    <property type="match status" value="1"/>
</dbReference>
<keyword evidence="2 6" id="KW-0813">Transport</keyword>
<feature type="transmembrane region" description="Helical" evidence="6">
    <location>
        <begin position="104"/>
        <end position="123"/>
    </location>
</feature>
<dbReference type="Proteomes" id="UP000070053">
    <property type="component" value="Unassembled WGS sequence"/>
</dbReference>
<evidence type="ECO:0000313" key="7">
    <source>
        <dbReference type="EMBL" id="KXT88875.1"/>
    </source>
</evidence>
<dbReference type="PATRIC" id="fig|1303.81.peg.2339"/>
<dbReference type="NCBIfam" id="TIGR01197">
    <property type="entry name" value="nramp"/>
    <property type="match status" value="1"/>
</dbReference>
<sequence length="448" mass="49354">MSLEQLERKSLQEINQSVKVPKGTSFWRTLLLFSGPGSLVAVGYMDPGNWITSVVGGAHYRYLLLSVVLLSSLIAMQLQQMAGKLGIVHRKDLAQTTATHLPKWLRYILWIVIELALMATDLAEVIGSGIALHLLFGWPLLFSILVTILDVFLLLGLMHLGFRKIEAIVSTLILTILWIFIYLVVLSKPDIGGIFAGFLPQKEIVGIGLPKGSQALTLALGIIGATVMPHNLYLHSSISQTRKVDYEDPADVRRAVRFMTWDSNIELTLAFVVNSLLLILGAALFFGHAEEIGAFSSMYDALQNNAIAGAIASPFLSTLFAVALLASGQNSTITGTLTGQIVMEGFLKFRLPQWLVRLFTRMLALTPVLIVAFLFGDQESVLDDLLVYSQVFLSLALPFSIFPLVYFTSNKKIMGEFVNAKWNTYLAYGVATLLTLLNVQLIVTTLFK</sequence>
<feature type="transmembrane region" description="Helical" evidence="6">
    <location>
        <begin position="426"/>
        <end position="447"/>
    </location>
</feature>
<evidence type="ECO:0000313" key="8">
    <source>
        <dbReference type="Proteomes" id="UP000070053"/>
    </source>
</evidence>
<accession>A0A139PGI6</accession>
<keyword evidence="4 6" id="KW-1133">Transmembrane helix</keyword>
<keyword evidence="3 6" id="KW-0812">Transmembrane</keyword>
<keyword evidence="5 6" id="KW-0472">Membrane</keyword>
<evidence type="ECO:0000256" key="6">
    <source>
        <dbReference type="HAMAP-Rule" id="MF_00221"/>
    </source>
</evidence>
<evidence type="ECO:0000256" key="4">
    <source>
        <dbReference type="ARBA" id="ARBA00022989"/>
    </source>
</evidence>
<proteinExistence type="inferred from homology"/>
<feature type="transmembrane region" description="Helical" evidence="6">
    <location>
        <begin position="215"/>
        <end position="234"/>
    </location>
</feature>
<dbReference type="NCBIfam" id="NF037982">
    <property type="entry name" value="Nramp_1"/>
    <property type="match status" value="1"/>
</dbReference>
<comment type="similarity">
    <text evidence="6">Belongs to the NRAMP family.</text>
</comment>
<keyword evidence="6" id="KW-0406">Ion transport</keyword>
<keyword evidence="6" id="KW-0769">Symport</keyword>
<feature type="transmembrane region" description="Helical" evidence="6">
    <location>
        <begin position="26"/>
        <end position="45"/>
    </location>
</feature>
<feature type="transmembrane region" description="Helical" evidence="6">
    <location>
        <begin position="135"/>
        <end position="155"/>
    </location>
</feature>
<dbReference type="GO" id="GO:0005384">
    <property type="term" value="F:manganese ion transmembrane transporter activity"/>
    <property type="evidence" value="ECO:0007669"/>
    <property type="project" value="TreeGrafter"/>
</dbReference>
<dbReference type="PANTHER" id="PTHR11706:SF33">
    <property type="entry name" value="NATURAL RESISTANCE-ASSOCIATED MACROPHAGE PROTEIN 2"/>
    <property type="match status" value="1"/>
</dbReference>
<dbReference type="Pfam" id="PF01566">
    <property type="entry name" value="Nramp"/>
    <property type="match status" value="1"/>
</dbReference>
<comment type="subcellular location">
    <subcellularLocation>
        <location evidence="6">Cell membrane</location>
        <topology evidence="6">Multi-pass membrane protein</topology>
    </subcellularLocation>
    <subcellularLocation>
        <location evidence="1">Membrane</location>
        <topology evidence="1">Multi-pass membrane protein</topology>
    </subcellularLocation>
</comment>
<dbReference type="GO" id="GO:0046872">
    <property type="term" value="F:metal ion binding"/>
    <property type="evidence" value="ECO:0007669"/>
    <property type="project" value="UniProtKB-UniRule"/>
</dbReference>
<evidence type="ECO:0000256" key="3">
    <source>
        <dbReference type="ARBA" id="ARBA00022692"/>
    </source>
</evidence>
<dbReference type="GO" id="GO:0015293">
    <property type="term" value="F:symporter activity"/>
    <property type="evidence" value="ECO:0007669"/>
    <property type="project" value="UniProtKB-UniRule"/>
</dbReference>
<evidence type="ECO:0000256" key="1">
    <source>
        <dbReference type="ARBA" id="ARBA00004141"/>
    </source>
</evidence>
<comment type="caution">
    <text evidence="7">The sequence shown here is derived from an EMBL/GenBank/DDBJ whole genome shotgun (WGS) entry which is preliminary data.</text>
</comment>
<keyword evidence="6" id="KW-1003">Cell membrane</keyword>
<evidence type="ECO:0000256" key="5">
    <source>
        <dbReference type="ARBA" id="ARBA00023136"/>
    </source>
</evidence>
<name>A0A139PGI6_STROR</name>
<gene>
    <name evidence="6" type="primary">mntH</name>
    <name evidence="7" type="ORF">SORDD21_01853</name>
</gene>
<dbReference type="GO" id="GO:0015086">
    <property type="term" value="F:cadmium ion transmembrane transporter activity"/>
    <property type="evidence" value="ECO:0007669"/>
    <property type="project" value="TreeGrafter"/>
</dbReference>
<dbReference type="GO" id="GO:0005886">
    <property type="term" value="C:plasma membrane"/>
    <property type="evidence" value="ECO:0007669"/>
    <property type="project" value="UniProtKB-SubCell"/>
</dbReference>
<dbReference type="AlphaFoldDB" id="A0A139PGI6"/>